<reference evidence="1 2" key="1">
    <citation type="journal article" date="2019" name="Emerg. Microbes Infect.">
        <title>Comprehensive subspecies identification of 175 nontuberculous mycobacteria species based on 7547 genomic profiles.</title>
        <authorList>
            <person name="Matsumoto Y."/>
            <person name="Kinjo T."/>
            <person name="Motooka D."/>
            <person name="Nabeya D."/>
            <person name="Jung N."/>
            <person name="Uechi K."/>
            <person name="Horii T."/>
            <person name="Iida T."/>
            <person name="Fujita J."/>
            <person name="Nakamura S."/>
        </authorList>
    </citation>
    <scope>NUCLEOTIDE SEQUENCE [LARGE SCALE GENOMIC DNA]</scope>
    <source>
        <strain evidence="1 2">JCM 17322</strain>
    </source>
</reference>
<evidence type="ECO:0000313" key="2">
    <source>
        <dbReference type="Proteomes" id="UP000465361"/>
    </source>
</evidence>
<comment type="caution">
    <text evidence="1">The sequence shown here is derived from an EMBL/GenBank/DDBJ whole genome shotgun (WGS) entry which is preliminary data.</text>
</comment>
<dbReference type="EMBL" id="BLKW01000004">
    <property type="protein sequence ID" value="GFG75906.1"/>
    <property type="molecule type" value="Genomic_DNA"/>
</dbReference>
<name>A0A7I9Y1G5_9MYCO</name>
<proteinExistence type="predicted"/>
<keyword evidence="2" id="KW-1185">Reference proteome</keyword>
<organism evidence="1 2">
    <name type="scientific">Mycobacterium botniense</name>
    <dbReference type="NCBI Taxonomy" id="84962"/>
    <lineage>
        <taxon>Bacteria</taxon>
        <taxon>Bacillati</taxon>
        <taxon>Actinomycetota</taxon>
        <taxon>Actinomycetes</taxon>
        <taxon>Mycobacteriales</taxon>
        <taxon>Mycobacteriaceae</taxon>
        <taxon>Mycobacterium</taxon>
    </lineage>
</organism>
<accession>A0A7I9Y1G5</accession>
<dbReference type="Proteomes" id="UP000465361">
    <property type="component" value="Unassembled WGS sequence"/>
</dbReference>
<gene>
    <name evidence="1" type="ORF">MBOT_32710</name>
</gene>
<dbReference type="RefSeq" id="WP_163758900.1">
    <property type="nucleotide sequence ID" value="NZ_BLKW01000004.1"/>
</dbReference>
<protein>
    <submittedName>
        <fullName evidence="1">Uncharacterized protein</fullName>
    </submittedName>
</protein>
<sequence>MVWNHFELDDHGLLTGGIVKPIASGAMQAAAVQQFCAGNHGALHPRSFRADGDEKLDVMSLVGYRGR</sequence>
<evidence type="ECO:0000313" key="1">
    <source>
        <dbReference type="EMBL" id="GFG75906.1"/>
    </source>
</evidence>
<dbReference type="AlphaFoldDB" id="A0A7I9Y1G5"/>